<dbReference type="AlphaFoldDB" id="A0A3M7KSE3"/>
<evidence type="ECO:0000313" key="2">
    <source>
        <dbReference type="Proteomes" id="UP000279271"/>
    </source>
</evidence>
<gene>
    <name evidence="1" type="ORF">APUTEX25_000570</name>
</gene>
<sequence length="89" mass="9064">MEVAAGCGDVVMGVVGVGEEMAAEEVALGLVAEILGLVAADVSWVAVVVGCKLKVLWVRSDEVVVLEAVELALLEARAVVGLVGEVVYA</sequence>
<dbReference type="Proteomes" id="UP000279271">
    <property type="component" value="Unassembled WGS sequence"/>
</dbReference>
<name>A0A3M7KSE3_AUXPR</name>
<organism evidence="1 2">
    <name type="scientific">Auxenochlorella protothecoides</name>
    <name type="common">Green microalga</name>
    <name type="synonym">Chlorella protothecoides</name>
    <dbReference type="NCBI Taxonomy" id="3075"/>
    <lineage>
        <taxon>Eukaryota</taxon>
        <taxon>Viridiplantae</taxon>
        <taxon>Chlorophyta</taxon>
        <taxon>core chlorophytes</taxon>
        <taxon>Trebouxiophyceae</taxon>
        <taxon>Chlorellales</taxon>
        <taxon>Chlorellaceae</taxon>
        <taxon>Auxenochlorella</taxon>
    </lineage>
</organism>
<reference evidence="2" key="1">
    <citation type="journal article" date="2018" name="Algal Res.">
        <title>Characterization of plant carbon substrate utilization by Auxenochlorella protothecoides.</title>
        <authorList>
            <person name="Vogler B.W."/>
            <person name="Starkenburg S.R."/>
            <person name="Sudasinghe N."/>
            <person name="Schambach J.Y."/>
            <person name="Rollin J.A."/>
            <person name="Pattathil S."/>
            <person name="Barry A.N."/>
        </authorList>
    </citation>
    <scope>NUCLEOTIDE SEQUENCE [LARGE SCALE GENOMIC DNA]</scope>
    <source>
        <strain evidence="2">UTEX 25</strain>
    </source>
</reference>
<protein>
    <submittedName>
        <fullName evidence="1">Uncharacterized protein</fullName>
    </submittedName>
</protein>
<evidence type="ECO:0000313" key="1">
    <source>
        <dbReference type="EMBL" id="RMZ52302.1"/>
    </source>
</evidence>
<comment type="caution">
    <text evidence="1">The sequence shown here is derived from an EMBL/GenBank/DDBJ whole genome shotgun (WGS) entry which is preliminary data.</text>
</comment>
<proteinExistence type="predicted"/>
<accession>A0A3M7KSE3</accession>
<dbReference type="EMBL" id="QOKY01000212">
    <property type="protein sequence ID" value="RMZ52302.1"/>
    <property type="molecule type" value="Genomic_DNA"/>
</dbReference>